<dbReference type="EMBL" id="KK852820">
    <property type="protein sequence ID" value="KDR15572.1"/>
    <property type="molecule type" value="Genomic_DNA"/>
</dbReference>
<sequence length="54" mass="5913">MAFPERESASRSGDQATGGIALRHVNQLTLVNVAKIYDMWHIVDNAHTESSCAI</sequence>
<evidence type="ECO:0000313" key="1">
    <source>
        <dbReference type="EMBL" id="KDR15572.1"/>
    </source>
</evidence>
<organism evidence="1 2">
    <name type="scientific">Zootermopsis nevadensis</name>
    <name type="common">Dampwood termite</name>
    <dbReference type="NCBI Taxonomy" id="136037"/>
    <lineage>
        <taxon>Eukaryota</taxon>
        <taxon>Metazoa</taxon>
        <taxon>Ecdysozoa</taxon>
        <taxon>Arthropoda</taxon>
        <taxon>Hexapoda</taxon>
        <taxon>Insecta</taxon>
        <taxon>Pterygota</taxon>
        <taxon>Neoptera</taxon>
        <taxon>Polyneoptera</taxon>
        <taxon>Dictyoptera</taxon>
        <taxon>Blattodea</taxon>
        <taxon>Blattoidea</taxon>
        <taxon>Termitoidae</taxon>
        <taxon>Termopsidae</taxon>
        <taxon>Zootermopsis</taxon>
    </lineage>
</organism>
<gene>
    <name evidence="1" type="ORF">L798_10517</name>
</gene>
<name>A0A067QYX2_ZOONE</name>
<dbReference type="Proteomes" id="UP000027135">
    <property type="component" value="Unassembled WGS sequence"/>
</dbReference>
<keyword evidence="2" id="KW-1185">Reference proteome</keyword>
<evidence type="ECO:0000313" key="2">
    <source>
        <dbReference type="Proteomes" id="UP000027135"/>
    </source>
</evidence>
<protein>
    <submittedName>
        <fullName evidence="1">Uncharacterized protein</fullName>
    </submittedName>
</protein>
<dbReference type="InParanoid" id="A0A067QYX2"/>
<dbReference type="AlphaFoldDB" id="A0A067QYX2"/>
<accession>A0A067QYX2</accession>
<proteinExistence type="predicted"/>
<reference evidence="1 2" key="1">
    <citation type="journal article" date="2014" name="Nat. Commun.">
        <title>Molecular traces of alternative social organization in a termite genome.</title>
        <authorList>
            <person name="Terrapon N."/>
            <person name="Li C."/>
            <person name="Robertson H.M."/>
            <person name="Ji L."/>
            <person name="Meng X."/>
            <person name="Booth W."/>
            <person name="Chen Z."/>
            <person name="Childers C.P."/>
            <person name="Glastad K.M."/>
            <person name="Gokhale K."/>
            <person name="Gowin J."/>
            <person name="Gronenberg W."/>
            <person name="Hermansen R.A."/>
            <person name="Hu H."/>
            <person name="Hunt B.G."/>
            <person name="Huylmans A.K."/>
            <person name="Khalil S.M."/>
            <person name="Mitchell R.D."/>
            <person name="Munoz-Torres M.C."/>
            <person name="Mustard J.A."/>
            <person name="Pan H."/>
            <person name="Reese J.T."/>
            <person name="Scharf M.E."/>
            <person name="Sun F."/>
            <person name="Vogel H."/>
            <person name="Xiao J."/>
            <person name="Yang W."/>
            <person name="Yang Z."/>
            <person name="Yang Z."/>
            <person name="Zhou J."/>
            <person name="Zhu J."/>
            <person name="Brent C.S."/>
            <person name="Elsik C.G."/>
            <person name="Goodisman M.A."/>
            <person name="Liberles D.A."/>
            <person name="Roe R.M."/>
            <person name="Vargo E.L."/>
            <person name="Vilcinskas A."/>
            <person name="Wang J."/>
            <person name="Bornberg-Bauer E."/>
            <person name="Korb J."/>
            <person name="Zhang G."/>
            <person name="Liebig J."/>
        </authorList>
    </citation>
    <scope>NUCLEOTIDE SEQUENCE [LARGE SCALE GENOMIC DNA]</scope>
    <source>
        <tissue evidence="1">Whole organism</tissue>
    </source>
</reference>